<comment type="caution">
    <text evidence="4">The sequence shown here is derived from an EMBL/GenBank/DDBJ whole genome shotgun (WGS) entry which is preliminary data.</text>
</comment>
<accession>D3B1T2</accession>
<dbReference type="InterPro" id="IPR014756">
    <property type="entry name" value="Ig_E-set"/>
</dbReference>
<evidence type="ECO:0000259" key="3">
    <source>
        <dbReference type="Pfam" id="PF01833"/>
    </source>
</evidence>
<organism evidence="4 5">
    <name type="scientific">Heterostelium pallidum (strain ATCC 26659 / Pp 5 / PN500)</name>
    <name type="common">Cellular slime mold</name>
    <name type="synonym">Polysphondylium pallidum</name>
    <dbReference type="NCBI Taxonomy" id="670386"/>
    <lineage>
        <taxon>Eukaryota</taxon>
        <taxon>Amoebozoa</taxon>
        <taxon>Evosea</taxon>
        <taxon>Eumycetozoa</taxon>
        <taxon>Dictyostelia</taxon>
        <taxon>Acytosteliales</taxon>
        <taxon>Acytosteliaceae</taxon>
        <taxon>Heterostelium</taxon>
    </lineage>
</organism>
<dbReference type="InParanoid" id="D3B1T2"/>
<dbReference type="Gene3D" id="2.60.40.10">
    <property type="entry name" value="Immunoglobulins"/>
    <property type="match status" value="1"/>
</dbReference>
<dbReference type="InterPro" id="IPR013783">
    <property type="entry name" value="Ig-like_fold"/>
</dbReference>
<feature type="transmembrane region" description="Helical" evidence="2">
    <location>
        <begin position="135"/>
        <end position="154"/>
    </location>
</feature>
<dbReference type="RefSeq" id="XP_020437365.1">
    <property type="nucleotide sequence ID" value="XM_020573248.1"/>
</dbReference>
<evidence type="ECO:0000256" key="2">
    <source>
        <dbReference type="SAM" id="Phobius"/>
    </source>
</evidence>
<evidence type="ECO:0000256" key="1">
    <source>
        <dbReference type="ARBA" id="ARBA00023180"/>
    </source>
</evidence>
<feature type="transmembrane region" description="Helical" evidence="2">
    <location>
        <begin position="31"/>
        <end position="49"/>
    </location>
</feature>
<dbReference type="AlphaFoldDB" id="D3B1T2"/>
<dbReference type="GeneID" id="31357781"/>
<dbReference type="CDD" id="cd00603">
    <property type="entry name" value="IPT_PCSR"/>
    <property type="match status" value="1"/>
</dbReference>
<evidence type="ECO:0000313" key="5">
    <source>
        <dbReference type="Proteomes" id="UP000001396"/>
    </source>
</evidence>
<gene>
    <name evidence="4" type="primary">tgrI3</name>
    <name evidence="4" type="ORF">PPL_02256</name>
</gene>
<feature type="transmembrane region" description="Helical" evidence="2">
    <location>
        <begin position="91"/>
        <end position="114"/>
    </location>
</feature>
<dbReference type="SUPFAM" id="SSF81296">
    <property type="entry name" value="E set domains"/>
    <property type="match status" value="1"/>
</dbReference>
<dbReference type="PANTHER" id="PTHR31341">
    <property type="entry name" value="IPT/TIG DOMAIN-CONTAINING PROTEIN-RELATED-RELATED"/>
    <property type="match status" value="1"/>
</dbReference>
<feature type="transmembrane region" description="Helical" evidence="2">
    <location>
        <begin position="248"/>
        <end position="268"/>
    </location>
</feature>
<dbReference type="InterPro" id="IPR002909">
    <property type="entry name" value="IPT_dom"/>
</dbReference>
<keyword evidence="1" id="KW-0325">Glycoprotein</keyword>
<name>D3B1T2_HETP5</name>
<dbReference type="Proteomes" id="UP000001396">
    <property type="component" value="Unassembled WGS sequence"/>
</dbReference>
<dbReference type="Pfam" id="PF01833">
    <property type="entry name" value="TIG"/>
    <property type="match status" value="1"/>
</dbReference>
<feature type="domain" description="IPT/TIG" evidence="3">
    <location>
        <begin position="920"/>
        <end position="1001"/>
    </location>
</feature>
<feature type="transmembrane region" description="Helical" evidence="2">
    <location>
        <begin position="216"/>
        <end position="236"/>
    </location>
</feature>
<keyword evidence="2" id="KW-0812">Transmembrane</keyword>
<evidence type="ECO:0000313" key="4">
    <source>
        <dbReference type="EMBL" id="EFA85256.1"/>
    </source>
</evidence>
<sequence>MSNSTVAPLVPEQCYCDPSVVLGFCHQGGCTAFAAIYLIVWFIAMAEGIRRIVINRRNWKTAIYVSNVQLTIGVALWFVRHIMLLAKVTELYSMAVLLTFGVAFWVSAYLWILVSWCDIILSVNFSKPIQKTFIIVKYVILAFNVLLFVGWIIGNTIYWPYYITNIFFGIYGFGITLGFFALGLMIWREYYKVSHIAAHGQAAHDTYAKVRKVTMLATYVSIAAIIFTICLIASAYKLPHNPAGAVAWMFITRIPLALFVYTMLVVLIPNRQQNRVNKDKEWAEKMQRLEFSTNAQSNMYEETTLSMDTATITISTGTNSGMMEMSSAVETNKTSNGSNSNTNSESSLGILIKQANIDIKQLQTNLTNQKGLNNINSRLHQHYQLVLVILFFINISQCVYFKGYADIFGQFQNANSVLFSKDSFASSSGIEFQLVDDMNIKVNISENMVSLGMIQVCTKGGDCSNSAIWNPVVIDRIIGTPTEGGVVSVQGQYLQGSNSKLKFSKTNIMLNSSSDSSTELLFNFPTELAQQFESTDVNVTIQIRSTVFSSRFSFLAPKIDTISIDKESSLVHLEGSSFGVNSSLLSATIDGIPIPISNISKNFYVSLDTRGIKDYFSYAGLKKVQLKRNELFSKPMEIKIRPVPMNITTVSSDIGGLVTVYGSTFTHFRWNNTLADVSIWIGDILCKDPQPLLALPNRFTCKLGPVARNKQTADLVVKVIIDGAESNKSLLFSFDIPALYYSKQNVDIIELTGERLGFSDDLNKTTVYFRDFTLTPLSITMINNTGLQLLKFRISNATAVGIYKGITLKFKHILSNPVDVIISPVITDITSPPTTGGRITISGVFLNTKEISKISIIGDDGGNNKNNSNTNVTDCRSMERVTPYSIACVVGAGSGGNILINASMKGLSIAHSFSYQSPSVHSSTTINFFGGQVTVFGDNFAPKNLSVTIGEIECTDPRLVSAEVLVCSVDQKTIPSPVPIDVQNVTVTVNGLVGSASVFTYIQLPTKSPLDKQLKQLAWVIPIGAVAVAFVILTTIILSVRMYRQHLKKKAVKHFLEA</sequence>
<feature type="transmembrane region" description="Helical" evidence="2">
    <location>
        <begin position="1017"/>
        <end position="1040"/>
    </location>
</feature>
<feature type="transmembrane region" description="Helical" evidence="2">
    <location>
        <begin position="385"/>
        <end position="405"/>
    </location>
</feature>
<dbReference type="PANTHER" id="PTHR31341:SF16">
    <property type="entry name" value="CONTACT SITE A PROTEIN"/>
    <property type="match status" value="1"/>
</dbReference>
<protein>
    <submittedName>
        <fullName evidence="4">Immunoglobulin E-set domain-containing protein</fullName>
    </submittedName>
</protein>
<feature type="transmembrane region" description="Helical" evidence="2">
    <location>
        <begin position="61"/>
        <end position="79"/>
    </location>
</feature>
<keyword evidence="2" id="KW-0472">Membrane</keyword>
<keyword evidence="5" id="KW-1185">Reference proteome</keyword>
<proteinExistence type="predicted"/>
<reference evidence="4 5" key="1">
    <citation type="journal article" date="2011" name="Genome Res.">
        <title>Phylogeny-wide analysis of social amoeba genomes highlights ancient origins for complex intercellular communication.</title>
        <authorList>
            <person name="Heidel A.J."/>
            <person name="Lawal H.M."/>
            <person name="Felder M."/>
            <person name="Schilde C."/>
            <person name="Helps N.R."/>
            <person name="Tunggal B."/>
            <person name="Rivero F."/>
            <person name="John U."/>
            <person name="Schleicher M."/>
            <person name="Eichinger L."/>
            <person name="Platzer M."/>
            <person name="Noegel A.A."/>
            <person name="Schaap P."/>
            <person name="Gloeckner G."/>
        </authorList>
    </citation>
    <scope>NUCLEOTIDE SEQUENCE [LARGE SCALE GENOMIC DNA]</scope>
    <source>
        <strain evidence="5">ATCC 26659 / Pp 5 / PN500</strain>
    </source>
</reference>
<feature type="transmembrane region" description="Helical" evidence="2">
    <location>
        <begin position="166"/>
        <end position="187"/>
    </location>
</feature>
<dbReference type="EMBL" id="ADBJ01000008">
    <property type="protein sequence ID" value="EFA85256.1"/>
    <property type="molecule type" value="Genomic_DNA"/>
</dbReference>
<keyword evidence="2" id="KW-1133">Transmembrane helix</keyword>
<dbReference type="InterPro" id="IPR052014">
    <property type="entry name" value="Dictyostelium_Tiger"/>
</dbReference>